<dbReference type="GO" id="GO:0032259">
    <property type="term" value="P:methylation"/>
    <property type="evidence" value="ECO:0007669"/>
    <property type="project" value="UniProtKB-KW"/>
</dbReference>
<gene>
    <name evidence="1" type="ORF">MicloDRAFT_00027520</name>
</gene>
<dbReference type="Pfam" id="PF05869">
    <property type="entry name" value="Dam"/>
    <property type="match status" value="1"/>
</dbReference>
<sequence>MTLNKGMGGHHSAAAMTETWLTPPGIIQALGSSSSFDLDPCAAPKSRPWDTARNHYTWPEQDGLRLPWEGRVWLNPPYGRAMTDWLKKMSRHNKGTALIFARTETEAYHEFVWPYASGLLFLRGRLHFHYPDGRRAEANSGAPSVLVAYGEEDVERLIQSGLEGAFVGLTRPVLLHMVLNFEQPMPHWREVVCDAIKNLGGMAKLKDIYAALEDHPKAKGNPHFREKIRQTIGRLGLPRIDNGQYALFA</sequence>
<dbReference type="Proteomes" id="UP000003947">
    <property type="component" value="Unassembled WGS sequence"/>
</dbReference>
<organism evidence="1 2">
    <name type="scientific">Microvirga lotononidis</name>
    <dbReference type="NCBI Taxonomy" id="864069"/>
    <lineage>
        <taxon>Bacteria</taxon>
        <taxon>Pseudomonadati</taxon>
        <taxon>Pseudomonadota</taxon>
        <taxon>Alphaproteobacteria</taxon>
        <taxon>Hyphomicrobiales</taxon>
        <taxon>Methylobacteriaceae</taxon>
        <taxon>Microvirga</taxon>
    </lineage>
</organism>
<reference evidence="1 2" key="1">
    <citation type="submission" date="2012-02" db="EMBL/GenBank/DDBJ databases">
        <title>Improved High-Quality Draft sequence of Microvirga sp. WSM3557.</title>
        <authorList>
            <consortium name="US DOE Joint Genome Institute"/>
            <person name="Lucas S."/>
            <person name="Han J."/>
            <person name="Lapidus A."/>
            <person name="Cheng J.-F."/>
            <person name="Goodwin L."/>
            <person name="Pitluck S."/>
            <person name="Peters L."/>
            <person name="Zhang X."/>
            <person name="Detter J.C."/>
            <person name="Han C."/>
            <person name="Tapia R."/>
            <person name="Land M."/>
            <person name="Hauser L."/>
            <person name="Kyrpides N."/>
            <person name="Ivanova N."/>
            <person name="Pagani I."/>
            <person name="Brau L."/>
            <person name="Yates R."/>
            <person name="O'Hara G."/>
            <person name="Rui T."/>
            <person name="Howieson J."/>
            <person name="Reeve W."/>
            <person name="Woyke T."/>
        </authorList>
    </citation>
    <scope>NUCLEOTIDE SEQUENCE [LARGE SCALE GENOMIC DNA]</scope>
    <source>
        <strain evidence="1 2">WSM3557</strain>
    </source>
</reference>
<dbReference type="PATRIC" id="fig|864069.3.peg.2976"/>
<proteinExistence type="predicted"/>
<dbReference type="GO" id="GO:0009007">
    <property type="term" value="F:site-specific DNA-methyltransferase (adenine-specific) activity"/>
    <property type="evidence" value="ECO:0007669"/>
    <property type="project" value="InterPro"/>
</dbReference>
<dbReference type="GO" id="GO:0009307">
    <property type="term" value="P:DNA restriction-modification system"/>
    <property type="evidence" value="ECO:0007669"/>
    <property type="project" value="InterPro"/>
</dbReference>
<protein>
    <submittedName>
        <fullName evidence="1">DNA N-6-adenine-methyltransferase (Dam)</fullName>
    </submittedName>
</protein>
<accession>I4YXC2</accession>
<dbReference type="InterPro" id="IPR008593">
    <property type="entry name" value="Dam_MeTrfase"/>
</dbReference>
<keyword evidence="1" id="KW-0808">Transferase</keyword>
<dbReference type="eggNOG" id="ENOG5032U5P">
    <property type="taxonomic scope" value="Bacteria"/>
</dbReference>
<dbReference type="GO" id="GO:0003677">
    <property type="term" value="F:DNA binding"/>
    <property type="evidence" value="ECO:0007669"/>
    <property type="project" value="InterPro"/>
</dbReference>
<evidence type="ECO:0000313" key="2">
    <source>
        <dbReference type="Proteomes" id="UP000003947"/>
    </source>
</evidence>
<dbReference type="RefSeq" id="WP_009491906.1">
    <property type="nucleotide sequence ID" value="NZ_CP141049.1"/>
</dbReference>
<keyword evidence="1" id="KW-0489">Methyltransferase</keyword>
<name>I4YXC2_9HYPH</name>
<dbReference type="HOGENOM" id="CLU_1128036_0_0_5"/>
<evidence type="ECO:0000313" key="1">
    <source>
        <dbReference type="EMBL" id="EIM28614.1"/>
    </source>
</evidence>
<dbReference type="EMBL" id="JH660644">
    <property type="protein sequence ID" value="EIM28614.1"/>
    <property type="molecule type" value="Genomic_DNA"/>
</dbReference>
<dbReference type="AlphaFoldDB" id="I4YXC2"/>
<keyword evidence="2" id="KW-1185">Reference proteome</keyword>
<dbReference type="STRING" id="864069.MicloDRAFT_00027520"/>